<dbReference type="InterPro" id="IPR011042">
    <property type="entry name" value="6-blade_b-propeller_TolB-like"/>
</dbReference>
<comment type="caution">
    <text evidence="1">The sequence shown here is derived from an EMBL/GenBank/DDBJ whole genome shotgun (WGS) entry which is preliminary data.</text>
</comment>
<dbReference type="Proteomes" id="UP000249739">
    <property type="component" value="Unassembled WGS sequence"/>
</dbReference>
<gene>
    <name evidence="1" type="ORF">DI586_09720</name>
</gene>
<organism evidence="1 2">
    <name type="scientific">Micavibrio aeruginosavorus</name>
    <dbReference type="NCBI Taxonomy" id="349221"/>
    <lineage>
        <taxon>Bacteria</taxon>
        <taxon>Pseudomonadati</taxon>
        <taxon>Bdellovibrionota</taxon>
        <taxon>Bdellovibrionia</taxon>
        <taxon>Bdellovibrionales</taxon>
        <taxon>Pseudobdellovibrionaceae</taxon>
        <taxon>Micavibrio</taxon>
    </lineage>
</organism>
<evidence type="ECO:0008006" key="3">
    <source>
        <dbReference type="Google" id="ProtNLM"/>
    </source>
</evidence>
<proteinExistence type="predicted"/>
<reference evidence="1 2" key="1">
    <citation type="submission" date="2017-08" db="EMBL/GenBank/DDBJ databases">
        <title>Infants hospitalized years apart are colonized by the same room-sourced microbial strains.</title>
        <authorList>
            <person name="Brooks B."/>
            <person name="Olm M.R."/>
            <person name="Firek B.A."/>
            <person name="Baker R."/>
            <person name="Thomas B.C."/>
            <person name="Morowitz M.J."/>
            <person name="Banfield J.F."/>
        </authorList>
    </citation>
    <scope>NUCLEOTIDE SEQUENCE [LARGE SCALE GENOMIC DNA]</scope>
    <source>
        <strain evidence="1">S2_006_000_R2_64</strain>
    </source>
</reference>
<protein>
    <recommendedName>
        <fullName evidence="3">Dipeptidylpeptidase IV N-terminal domain-containing protein</fullName>
    </recommendedName>
</protein>
<dbReference type="EMBL" id="QFOT01000132">
    <property type="protein sequence ID" value="PZP54507.1"/>
    <property type="molecule type" value="Genomic_DNA"/>
</dbReference>
<evidence type="ECO:0000313" key="2">
    <source>
        <dbReference type="Proteomes" id="UP000249739"/>
    </source>
</evidence>
<dbReference type="AlphaFoldDB" id="A0A2W5FL41"/>
<accession>A0A2W5FL41</accession>
<name>A0A2W5FL41_9BACT</name>
<dbReference type="Gene3D" id="2.120.10.30">
    <property type="entry name" value="TolB, C-terminal domain"/>
    <property type="match status" value="1"/>
</dbReference>
<sequence length="339" mass="38991">MRTGIKNISPHNDEPPIEIGYFDLSDKNPSFYPVTTSLSWNWQQGCRLQWFPNLDDHVIYNDYKNGKFISCLFNICQKEVVEEFHVPIYTLSPDGTYGLSLDFSQLHKFRPGYGYSNASIPSDSSTAVSHFDFTKREIQSLISYEMIRGIEELKKVDGHTYINHLSYSPDGKRFIFFFITFNQGTRRTYLMTAKSDGSGLSLLIPEMQPSHYAWKNSHEILITAKLPNGKIGYFIVNCDTQHYQKIENDHLSTDGHPSFINSQDFITDTYPDRTGHQHLFVQNLSGSNYNSVGHFYLPPSFFGERRCDLHPRLSPDKKTVCVDVIQNGRRSMAIIPLNE</sequence>
<dbReference type="SUPFAM" id="SSF82171">
    <property type="entry name" value="DPP6 N-terminal domain-like"/>
    <property type="match status" value="1"/>
</dbReference>
<evidence type="ECO:0000313" key="1">
    <source>
        <dbReference type="EMBL" id="PZP54507.1"/>
    </source>
</evidence>